<proteinExistence type="predicted"/>
<dbReference type="EMBL" id="JASPKY010000832">
    <property type="protein sequence ID" value="KAK9681231.1"/>
    <property type="molecule type" value="Genomic_DNA"/>
</dbReference>
<dbReference type="InterPro" id="IPR036249">
    <property type="entry name" value="Thioredoxin-like_sf"/>
</dbReference>
<evidence type="ECO:0000313" key="4">
    <source>
        <dbReference type="Proteomes" id="UP001458880"/>
    </source>
</evidence>
<feature type="domain" description="Glutaredoxin" evidence="2">
    <location>
        <begin position="263"/>
        <end position="330"/>
    </location>
</feature>
<dbReference type="PANTHER" id="PTHR46990:SF1">
    <property type="entry name" value="GLUTAREDOXIN DOMAIN-CONTAINING CYSTEINE-RICH PROTEIN 1"/>
    <property type="match status" value="1"/>
</dbReference>
<dbReference type="PROSITE" id="PS51354">
    <property type="entry name" value="GLUTAREDOXIN_2"/>
    <property type="match status" value="1"/>
</dbReference>
<protein>
    <submittedName>
        <fullName evidence="3">Glutaredoxin</fullName>
    </submittedName>
</protein>
<feature type="region of interest" description="Disordered" evidence="1">
    <location>
        <begin position="23"/>
        <end position="132"/>
    </location>
</feature>
<name>A0AAW1HWI4_POPJA</name>
<feature type="compositionally biased region" description="Basic and acidic residues" evidence="1">
    <location>
        <begin position="108"/>
        <end position="117"/>
    </location>
</feature>
<feature type="compositionally biased region" description="Polar residues" evidence="1">
    <location>
        <begin position="23"/>
        <end position="36"/>
    </location>
</feature>
<reference evidence="3 4" key="1">
    <citation type="journal article" date="2024" name="BMC Genomics">
        <title>De novo assembly and annotation of Popillia japonica's genome with initial clues to its potential as an invasive pest.</title>
        <authorList>
            <person name="Cucini C."/>
            <person name="Boschi S."/>
            <person name="Funari R."/>
            <person name="Cardaioli E."/>
            <person name="Iannotti N."/>
            <person name="Marturano G."/>
            <person name="Paoli F."/>
            <person name="Bruttini M."/>
            <person name="Carapelli A."/>
            <person name="Frati F."/>
            <person name="Nardi F."/>
        </authorList>
    </citation>
    <scope>NUCLEOTIDE SEQUENCE [LARGE SCALE GENOMIC DNA]</scope>
    <source>
        <strain evidence="3">DMR45628</strain>
    </source>
</reference>
<sequence>MSECTATPFFYYGPYNTNIIPSGQVSPSDTLDSGTCSDLDGTPPPLPKKKSGGVSVTLIGGQNSINQEGDSDNDSNISCDSLNSGDLQTDAKDPKSKNKLSAFLPQRLLRDIRDRSGKQTQSPETIKQDDEDIDNEMSKLAKLMLPKVVIDQNSYQSRKQKEEQERQSKLFANMLHNPDQFYNFHLNEHLTDETNCADVPIKKIEDESFAGLKNVIGCEDSKTIRSAKGTVRGVKNRVRAGIATFLQINSTAKNYKEKDAGKVVVYTTTMGIVRETYHTCQKVKQILRTLLVKYEERDVFMSSEYQAEIRDRMRCDQILVPQVFVDGQHVGEITQSE</sequence>
<comment type="caution">
    <text evidence="3">The sequence shown here is derived from an EMBL/GenBank/DDBJ whole genome shotgun (WGS) entry which is preliminary data.</text>
</comment>
<dbReference type="Pfam" id="PF00462">
    <property type="entry name" value="Glutaredoxin"/>
    <property type="match status" value="1"/>
</dbReference>
<gene>
    <name evidence="3" type="ORF">QE152_g38480</name>
</gene>
<dbReference type="Gene3D" id="3.40.30.10">
    <property type="entry name" value="Glutaredoxin"/>
    <property type="match status" value="1"/>
</dbReference>
<accession>A0AAW1HWI4</accession>
<dbReference type="SUPFAM" id="SSF52833">
    <property type="entry name" value="Thioredoxin-like"/>
    <property type="match status" value="1"/>
</dbReference>
<organism evidence="3 4">
    <name type="scientific">Popillia japonica</name>
    <name type="common">Japanese beetle</name>
    <dbReference type="NCBI Taxonomy" id="7064"/>
    <lineage>
        <taxon>Eukaryota</taxon>
        <taxon>Metazoa</taxon>
        <taxon>Ecdysozoa</taxon>
        <taxon>Arthropoda</taxon>
        <taxon>Hexapoda</taxon>
        <taxon>Insecta</taxon>
        <taxon>Pterygota</taxon>
        <taxon>Neoptera</taxon>
        <taxon>Endopterygota</taxon>
        <taxon>Coleoptera</taxon>
        <taxon>Polyphaga</taxon>
        <taxon>Scarabaeiformia</taxon>
        <taxon>Scarabaeidae</taxon>
        <taxon>Rutelinae</taxon>
        <taxon>Popillia</taxon>
    </lineage>
</organism>
<dbReference type="AlphaFoldDB" id="A0AAW1HWI4"/>
<dbReference type="GO" id="GO:0007605">
    <property type="term" value="P:sensory perception of sound"/>
    <property type="evidence" value="ECO:0007669"/>
    <property type="project" value="InterPro"/>
</dbReference>
<dbReference type="InterPro" id="IPR002109">
    <property type="entry name" value="Glutaredoxin"/>
</dbReference>
<dbReference type="Proteomes" id="UP001458880">
    <property type="component" value="Unassembled WGS sequence"/>
</dbReference>
<dbReference type="PANTHER" id="PTHR46990">
    <property type="entry name" value="GLUTAREDOXIN DOMAIN-CONTAINING CYSTEINE-RICH PROTEIN 1"/>
    <property type="match status" value="1"/>
</dbReference>
<evidence type="ECO:0000256" key="1">
    <source>
        <dbReference type="SAM" id="MobiDB-lite"/>
    </source>
</evidence>
<keyword evidence="4" id="KW-1185">Reference proteome</keyword>
<feature type="compositionally biased region" description="Low complexity" evidence="1">
    <location>
        <begin position="74"/>
        <end position="84"/>
    </location>
</feature>
<evidence type="ECO:0000259" key="2">
    <source>
        <dbReference type="Pfam" id="PF00462"/>
    </source>
</evidence>
<evidence type="ECO:0000313" key="3">
    <source>
        <dbReference type="EMBL" id="KAK9681231.1"/>
    </source>
</evidence>
<dbReference type="InterPro" id="IPR042797">
    <property type="entry name" value="GRXCR1"/>
</dbReference>